<dbReference type="CDD" id="cd19958">
    <property type="entry name" value="pyocin_knob"/>
    <property type="match status" value="1"/>
</dbReference>
<dbReference type="GeneID" id="79993649"/>
<accession>A0A2Z5HEU0</accession>
<dbReference type="KEGG" id="vg:79993649"/>
<evidence type="ECO:0000313" key="2">
    <source>
        <dbReference type="Proteomes" id="UP000252994"/>
    </source>
</evidence>
<gene>
    <name evidence="1" type="primary">23</name>
    <name evidence="1" type="ORF">SEA_TATANKA_23</name>
</gene>
<organism evidence="1 2">
    <name type="scientific">Arthrobacter phage Tatanka</name>
    <dbReference type="NCBI Taxonomy" id="2250368"/>
    <lineage>
        <taxon>Viruses</taxon>
        <taxon>Duplodnaviria</taxon>
        <taxon>Heunggongvirae</taxon>
        <taxon>Uroviricota</taxon>
        <taxon>Caudoviricetes</taxon>
        <taxon>Gordonvirus</taxon>
        <taxon>Gordonvirus tatanka</taxon>
    </lineage>
</organism>
<protein>
    <recommendedName>
        <fullName evidence="3">Minor tail protein</fullName>
    </recommendedName>
</protein>
<dbReference type="RefSeq" id="YP_010750299.1">
    <property type="nucleotide sequence ID" value="NC_073332.1"/>
</dbReference>
<keyword evidence="2" id="KW-1185">Reference proteome</keyword>
<evidence type="ECO:0000313" key="1">
    <source>
        <dbReference type="EMBL" id="AXC38649.1"/>
    </source>
</evidence>
<proteinExistence type="predicted"/>
<dbReference type="EMBL" id="MH399789">
    <property type="protein sequence ID" value="AXC38649.1"/>
    <property type="molecule type" value="Genomic_DNA"/>
</dbReference>
<sequence>MAQTPTDPTKAQVWITKGIDDLDFEFYFPQGPKGDAGGFTLGTALDNTIDTGTGKYNLNDVIVSGIYRLTATVDGLLIRNYPRNYDTGILEVFERVPGQTVIQVWHCINQTARIKYERTYVTGTWSPWRLYTSSRVDQTAGRAIYMFDDINGREQLVYGDTGLRSMPLPANVTSGVWYLRREGSKVSLYTQLTGINNNTGQDLHGYDVMAAGSIPVGFQPPVSVPLTGFGRVGVSNQRQPLMAFLYGNGRIALEKDETNTNGAIINNTAASFYFSVTYDTTQSWPTTLPGTASGGIPNI</sequence>
<name>A0A2Z5HEU0_9CAUD</name>
<reference evidence="1 2" key="1">
    <citation type="submission" date="2018-05" db="EMBL/GenBank/DDBJ databases">
        <authorList>
            <person name="Bachelani S.F."/>
            <person name="Bookler A."/>
            <person name="Buetow B.S."/>
            <person name="Carlson C.A."/>
            <person name="Carlson K.H."/>
            <person name="Clemmensen B.D."/>
            <person name="Dailey E.M."/>
            <person name="DeWindt D.C.-M."/>
            <person name="Doucette K.N."/>
            <person name="Duclos J.A."/>
            <person name="Edstrom A.R."/>
            <person name="Flandrick S."/>
            <person name="Furey R.B."/>
            <person name="Gelatt T.A."/>
            <person name="Glynn C."/>
            <person name="Hansen B.R."/>
            <person name="Hass A.M."/>
            <person name="Hensley D.H."/>
            <person name="Hoffstatter E.W."/>
            <person name="Jacob S.K.L."/>
            <person name="Jones K."/>
            <person name="Lisowski P.J."/>
            <person name="Luttrell D.P."/>
            <person name="Paulus B.K."/>
            <person name="Pliszka M.A."/>
            <person name="Preder H."/>
            <person name="Pugh C.O."/>
            <person name="Ricchio J.M."/>
            <person name="Ruesch E.P."/>
            <person name="Seif K.S."/>
            <person name="Servin-Meza L.A."/>
            <person name="Solberg C.E."/>
            <person name="Timm P.H."/>
            <person name="Wang S.P."/>
            <person name="Weinberg M."/>
            <person name="Wright R.S."/>
            <person name="Zobrist M.A."/>
            <person name="Bonilla J.A."/>
            <person name="Klyczek K."/>
            <person name="Garlena R.A."/>
            <person name="Russell D.A."/>
            <person name="Pope W.H."/>
            <person name="Jacobs-Sera D."/>
            <person name="Hatfull G.F."/>
        </authorList>
    </citation>
    <scope>NUCLEOTIDE SEQUENCE [LARGE SCALE GENOMIC DNA]</scope>
</reference>
<dbReference type="Proteomes" id="UP000252994">
    <property type="component" value="Segment"/>
</dbReference>
<evidence type="ECO:0008006" key="3">
    <source>
        <dbReference type="Google" id="ProtNLM"/>
    </source>
</evidence>